<dbReference type="Proteomes" id="UP000176998">
    <property type="component" value="Unassembled WGS sequence"/>
</dbReference>
<gene>
    <name evidence="2" type="ORF">CORC01_03786</name>
</gene>
<evidence type="ECO:0000256" key="1">
    <source>
        <dbReference type="SAM" id="MobiDB-lite"/>
    </source>
</evidence>
<protein>
    <submittedName>
        <fullName evidence="2">Uncharacterized protein</fullName>
    </submittedName>
</protein>
<dbReference type="RefSeq" id="XP_022478100.1">
    <property type="nucleotide sequence ID" value="XM_022615435.1"/>
</dbReference>
<sequence>MDDIAKPATRRLHSFLSVSPVAKGSEQTVREEAFRPCRVYFLYVTVVEERAGPQNALLGAVPDSPSVMITARKGPRPPPRFFCNSKEGGGVGFQTVLLPADKKERAASSNTHLAPHTTGPGNLSVVPVSKRVRRPNRTLQERRVLMYAKRPPSRVLGTRVPARSLERASVDSAGVAWGVY</sequence>
<name>A0A1G4BI24_9PEZI</name>
<evidence type="ECO:0000313" key="3">
    <source>
        <dbReference type="Proteomes" id="UP000176998"/>
    </source>
</evidence>
<feature type="region of interest" description="Disordered" evidence="1">
    <location>
        <begin position="105"/>
        <end position="124"/>
    </location>
</feature>
<keyword evidence="3" id="KW-1185">Reference proteome</keyword>
<proteinExistence type="predicted"/>
<accession>A0A1G4BI24</accession>
<reference evidence="2 3" key="1">
    <citation type="submission" date="2016-09" db="EMBL/GenBank/DDBJ databases">
        <authorList>
            <person name="Capua I."/>
            <person name="De Benedictis P."/>
            <person name="Joannis T."/>
            <person name="Lombin L.H."/>
            <person name="Cattoli G."/>
        </authorList>
    </citation>
    <scope>NUCLEOTIDE SEQUENCE [LARGE SCALE GENOMIC DNA]</scope>
    <source>
        <strain evidence="2 3">IMI 309357</strain>
    </source>
</reference>
<organism evidence="2 3">
    <name type="scientific">Colletotrichum orchidophilum</name>
    <dbReference type="NCBI Taxonomy" id="1209926"/>
    <lineage>
        <taxon>Eukaryota</taxon>
        <taxon>Fungi</taxon>
        <taxon>Dikarya</taxon>
        <taxon>Ascomycota</taxon>
        <taxon>Pezizomycotina</taxon>
        <taxon>Sordariomycetes</taxon>
        <taxon>Hypocreomycetidae</taxon>
        <taxon>Glomerellales</taxon>
        <taxon>Glomerellaceae</taxon>
        <taxon>Colletotrichum</taxon>
    </lineage>
</organism>
<comment type="caution">
    <text evidence="2">The sequence shown here is derived from an EMBL/GenBank/DDBJ whole genome shotgun (WGS) entry which is preliminary data.</text>
</comment>
<dbReference type="AlphaFoldDB" id="A0A1G4BI24"/>
<dbReference type="EMBL" id="MJBS01000023">
    <property type="protein sequence ID" value="OHF00958.1"/>
    <property type="molecule type" value="Genomic_DNA"/>
</dbReference>
<dbReference type="GeneID" id="34556945"/>
<evidence type="ECO:0000313" key="2">
    <source>
        <dbReference type="EMBL" id="OHF00958.1"/>
    </source>
</evidence>